<evidence type="ECO:0000313" key="2">
    <source>
        <dbReference type="Proteomes" id="UP000824258"/>
    </source>
</evidence>
<reference evidence="1" key="2">
    <citation type="journal article" date="2021" name="PeerJ">
        <title>Extensive microbial diversity within the chicken gut microbiome revealed by metagenomics and culture.</title>
        <authorList>
            <person name="Gilroy R."/>
            <person name="Ravi A."/>
            <person name="Getino M."/>
            <person name="Pursley I."/>
            <person name="Horton D.L."/>
            <person name="Alikhan N.F."/>
            <person name="Baker D."/>
            <person name="Gharbi K."/>
            <person name="Hall N."/>
            <person name="Watson M."/>
            <person name="Adriaenssens E.M."/>
            <person name="Foster-Nyarko E."/>
            <person name="Jarju S."/>
            <person name="Secka A."/>
            <person name="Antonio M."/>
            <person name="Oren A."/>
            <person name="Chaudhuri R.R."/>
            <person name="La Ragione R."/>
            <person name="Hildebrand F."/>
            <person name="Pallen M.J."/>
        </authorList>
    </citation>
    <scope>NUCLEOTIDE SEQUENCE</scope>
    <source>
        <strain evidence="1">ChiHjej9B8-7071</strain>
    </source>
</reference>
<comment type="caution">
    <text evidence="1">The sequence shown here is derived from an EMBL/GenBank/DDBJ whole genome shotgun (WGS) entry which is preliminary data.</text>
</comment>
<protein>
    <submittedName>
        <fullName evidence="1">Uncharacterized protein</fullName>
    </submittedName>
</protein>
<sequence>MASTSLPNPPTERVITFENLSGGLNLFELPYRMDQSQSPEMENLWWRDGLLSCRDGQAYVSSAQLGTGLACAERLFWGYAVFHIGDGLYAAKPGAEMALTKLCGGLPEVRGSFIRYRDALLYKTKGAYKSITYDEETAALTARDVEAYVPVTAINCDPSTGAGDLYQPENRLSGKKTLWYTAAQETRGVVFTATGVATIFPFETEDGEPIAAISQVFVGTTLIPETDYTVELDGASATVTFTTAPEAEESVSVLYGVGVRVYHLPVKDLDAITAVTVDGEAVSGYTADLEAGTVTFDTAPPVQVPPVNNTVVITYQKDDADGYQSIMDCRYGCAYGGTGGAVLVLAGSTKQPNAYFWNGNHVAMDPGYFPYESYNLAGDSLEPVTGFGLQAGYLVVFKTHAVGRCLLGTETIGERAYLTLDYTPVNAAIGCDLPFTIRLVENNLVWCSTYGGVYRLEDTTAALENQVRCISGNINGCAGRPGLLEALEAREAVALDDAERYWVAAGGVAYVWDYHLSTAGKPSWFYFTNIPAVAFFRSDSRQNEDGTPFTGPLRVYHLDDQGRVSRFVRNFYDYGGAISKVFRFPAQDFGGHISKKNIRRVILSTRSDTDTVIELTYSCDFGTRRELMPVESFSWRLFPRDLRRRMLAVRRFAHVAVRKPGLRHINHFTMRLSNQEPGCDMSLVSAQIVYTFQEDNR</sequence>
<evidence type="ECO:0000313" key="1">
    <source>
        <dbReference type="EMBL" id="HIR08878.1"/>
    </source>
</evidence>
<organism evidence="1 2">
    <name type="scientific">Candidatus Avoscillospira stercoripullorum</name>
    <dbReference type="NCBI Taxonomy" id="2840709"/>
    <lineage>
        <taxon>Bacteria</taxon>
        <taxon>Bacillati</taxon>
        <taxon>Bacillota</taxon>
        <taxon>Clostridia</taxon>
        <taxon>Eubacteriales</taxon>
        <taxon>Oscillospiraceae</taxon>
        <taxon>Oscillospiraceae incertae sedis</taxon>
        <taxon>Candidatus Avoscillospira</taxon>
    </lineage>
</organism>
<gene>
    <name evidence="1" type="ORF">IAA70_00580</name>
</gene>
<proteinExistence type="predicted"/>
<reference evidence="1" key="1">
    <citation type="submission" date="2020-10" db="EMBL/GenBank/DDBJ databases">
        <authorList>
            <person name="Gilroy R."/>
        </authorList>
    </citation>
    <scope>NUCLEOTIDE SEQUENCE</scope>
    <source>
        <strain evidence="1">ChiHjej9B8-7071</strain>
    </source>
</reference>
<dbReference type="EMBL" id="DVGD01000015">
    <property type="protein sequence ID" value="HIR08878.1"/>
    <property type="molecule type" value="Genomic_DNA"/>
</dbReference>
<dbReference type="AlphaFoldDB" id="A0A9D1A6L0"/>
<dbReference type="Proteomes" id="UP000824258">
    <property type="component" value="Unassembled WGS sequence"/>
</dbReference>
<accession>A0A9D1A6L0</accession>
<name>A0A9D1A6L0_9FIRM</name>